<evidence type="ECO:0000313" key="6">
    <source>
        <dbReference type="Proteomes" id="UP001597304"/>
    </source>
</evidence>
<keyword evidence="1" id="KW-0805">Transcription regulation</keyword>
<dbReference type="Pfam" id="PF01638">
    <property type="entry name" value="HxlR"/>
    <property type="match status" value="1"/>
</dbReference>
<protein>
    <submittedName>
        <fullName evidence="5">Winged helix-turn-helix transcriptional regulator</fullName>
    </submittedName>
</protein>
<dbReference type="RefSeq" id="WP_147912446.1">
    <property type="nucleotide sequence ID" value="NZ_JBHUEJ010000036.1"/>
</dbReference>
<dbReference type="SUPFAM" id="SSF46785">
    <property type="entry name" value="Winged helix' DNA-binding domain"/>
    <property type="match status" value="1"/>
</dbReference>
<gene>
    <name evidence="5" type="ORF">ACFSF0_15190</name>
</gene>
<evidence type="ECO:0000256" key="1">
    <source>
        <dbReference type="ARBA" id="ARBA00023015"/>
    </source>
</evidence>
<organism evidence="5 6">
    <name type="scientific">Ottowia flava</name>
    <dbReference type="NCBI Taxonomy" id="2675430"/>
    <lineage>
        <taxon>Bacteria</taxon>
        <taxon>Pseudomonadati</taxon>
        <taxon>Pseudomonadota</taxon>
        <taxon>Betaproteobacteria</taxon>
        <taxon>Burkholderiales</taxon>
        <taxon>Comamonadaceae</taxon>
        <taxon>Ottowia</taxon>
    </lineage>
</organism>
<dbReference type="InterPro" id="IPR036388">
    <property type="entry name" value="WH-like_DNA-bd_sf"/>
</dbReference>
<reference evidence="6" key="1">
    <citation type="journal article" date="2019" name="Int. J. Syst. Evol. Microbiol.">
        <title>The Global Catalogue of Microorganisms (GCM) 10K type strain sequencing project: providing services to taxonomists for standard genome sequencing and annotation.</title>
        <authorList>
            <consortium name="The Broad Institute Genomics Platform"/>
            <consortium name="The Broad Institute Genome Sequencing Center for Infectious Disease"/>
            <person name="Wu L."/>
            <person name="Ma J."/>
        </authorList>
    </citation>
    <scope>NUCLEOTIDE SEQUENCE [LARGE SCALE GENOMIC DNA]</scope>
    <source>
        <strain evidence="6">LMG 29247</strain>
    </source>
</reference>
<dbReference type="PANTHER" id="PTHR33204">
    <property type="entry name" value="TRANSCRIPTIONAL REGULATOR, MARR FAMILY"/>
    <property type="match status" value="1"/>
</dbReference>
<dbReference type="InterPro" id="IPR002577">
    <property type="entry name" value="HTH_HxlR"/>
</dbReference>
<keyword evidence="6" id="KW-1185">Reference proteome</keyword>
<dbReference type="InterPro" id="IPR036390">
    <property type="entry name" value="WH_DNA-bd_sf"/>
</dbReference>
<evidence type="ECO:0000259" key="4">
    <source>
        <dbReference type="PROSITE" id="PS51118"/>
    </source>
</evidence>
<dbReference type="Proteomes" id="UP001597304">
    <property type="component" value="Unassembled WGS sequence"/>
</dbReference>
<keyword evidence="3" id="KW-0804">Transcription</keyword>
<dbReference type="PANTHER" id="PTHR33204:SF29">
    <property type="entry name" value="TRANSCRIPTIONAL REGULATOR"/>
    <property type="match status" value="1"/>
</dbReference>
<dbReference type="EMBL" id="JBHUEJ010000036">
    <property type="protein sequence ID" value="MFD1711954.1"/>
    <property type="molecule type" value="Genomic_DNA"/>
</dbReference>
<accession>A0ABW4KXT3</accession>
<feature type="domain" description="HTH hxlR-type" evidence="4">
    <location>
        <begin position="8"/>
        <end position="106"/>
    </location>
</feature>
<evidence type="ECO:0000313" key="5">
    <source>
        <dbReference type="EMBL" id="MFD1711954.1"/>
    </source>
</evidence>
<dbReference type="Gene3D" id="1.10.10.10">
    <property type="entry name" value="Winged helix-like DNA-binding domain superfamily/Winged helix DNA-binding domain"/>
    <property type="match status" value="1"/>
</dbReference>
<keyword evidence="2" id="KW-0238">DNA-binding</keyword>
<name>A0ABW4KXT3_9BURK</name>
<evidence type="ECO:0000256" key="3">
    <source>
        <dbReference type="ARBA" id="ARBA00023163"/>
    </source>
</evidence>
<sequence>MKTTVSECPIEEAMVLLSGRWPTLLLYYLKNGTKRFGDLQRDNPTISHRMLALELRKLEGAGVVKRTAFAGYPSHVEYTLTAAGQRVLPLIDAIGAWWIDTRASTEA</sequence>
<dbReference type="PROSITE" id="PS51118">
    <property type="entry name" value="HTH_HXLR"/>
    <property type="match status" value="1"/>
</dbReference>
<comment type="caution">
    <text evidence="5">The sequence shown here is derived from an EMBL/GenBank/DDBJ whole genome shotgun (WGS) entry which is preliminary data.</text>
</comment>
<proteinExistence type="predicted"/>
<evidence type="ECO:0000256" key="2">
    <source>
        <dbReference type="ARBA" id="ARBA00023125"/>
    </source>
</evidence>